<dbReference type="OMA" id="RGLPHCM"/>
<dbReference type="Gene3D" id="3.80.10.10">
    <property type="entry name" value="Ribonuclease Inhibitor"/>
    <property type="match status" value="1"/>
</dbReference>
<dbReference type="Proteomes" id="UP000694545">
    <property type="component" value="Unplaced"/>
</dbReference>
<dbReference type="SMART" id="SM00367">
    <property type="entry name" value="LRR_CC"/>
    <property type="match status" value="4"/>
</dbReference>
<protein>
    <submittedName>
        <fullName evidence="3">F-box and leucine rich repeat protein 12</fullName>
    </submittedName>
</protein>
<dbReference type="KEGG" id="vko:123024003"/>
<keyword evidence="1" id="KW-0833">Ubl conjugation pathway</keyword>
<dbReference type="Ensembl" id="ENSVKKT00000000047.1">
    <property type="protein sequence ID" value="ENSVKKP00000000045.1"/>
    <property type="gene ID" value="ENSVKKG00000000056.1"/>
</dbReference>
<dbReference type="AlphaFoldDB" id="A0A8D2ILE2"/>
<dbReference type="Pfam" id="PF12937">
    <property type="entry name" value="F-box-like"/>
    <property type="match status" value="1"/>
</dbReference>
<dbReference type="InterPro" id="IPR032675">
    <property type="entry name" value="LRR_dom_sf"/>
</dbReference>
<reference evidence="3" key="2">
    <citation type="submission" date="2025-09" db="UniProtKB">
        <authorList>
            <consortium name="Ensembl"/>
        </authorList>
    </citation>
    <scope>IDENTIFICATION</scope>
</reference>
<dbReference type="RefSeq" id="XP_044287164.1">
    <property type="nucleotide sequence ID" value="XM_044431229.1"/>
</dbReference>
<dbReference type="InterPro" id="IPR036047">
    <property type="entry name" value="F-box-like_dom_sf"/>
</dbReference>
<name>A0A8D2ILE2_VARKO</name>
<keyword evidence="4" id="KW-1185">Reference proteome</keyword>
<organism evidence="3 4">
    <name type="scientific">Varanus komodoensis</name>
    <name type="common">Komodo dragon</name>
    <dbReference type="NCBI Taxonomy" id="61221"/>
    <lineage>
        <taxon>Eukaryota</taxon>
        <taxon>Metazoa</taxon>
        <taxon>Chordata</taxon>
        <taxon>Craniata</taxon>
        <taxon>Vertebrata</taxon>
        <taxon>Euteleostomi</taxon>
        <taxon>Lepidosauria</taxon>
        <taxon>Squamata</taxon>
        <taxon>Bifurcata</taxon>
        <taxon>Unidentata</taxon>
        <taxon>Episquamata</taxon>
        <taxon>Toxicofera</taxon>
        <taxon>Anguimorpha</taxon>
        <taxon>Paleoanguimorpha</taxon>
        <taxon>Varanoidea</taxon>
        <taxon>Varanidae</taxon>
        <taxon>Varanus</taxon>
    </lineage>
</organism>
<dbReference type="SMART" id="SM00256">
    <property type="entry name" value="FBOX"/>
    <property type="match status" value="1"/>
</dbReference>
<reference evidence="3" key="1">
    <citation type="submission" date="2025-08" db="UniProtKB">
        <authorList>
            <consortium name="Ensembl"/>
        </authorList>
    </citation>
    <scope>IDENTIFICATION</scope>
</reference>
<dbReference type="GeneID" id="123024003"/>
<evidence type="ECO:0000256" key="1">
    <source>
        <dbReference type="ARBA" id="ARBA00022786"/>
    </source>
</evidence>
<dbReference type="CTD" id="54850"/>
<dbReference type="PANTHER" id="PTHR16134">
    <property type="entry name" value="F-BOX/TPR REPEAT PROTEIN POF3"/>
    <property type="match status" value="1"/>
</dbReference>
<dbReference type="OrthoDB" id="3219396at2759"/>
<evidence type="ECO:0000313" key="4">
    <source>
        <dbReference type="Proteomes" id="UP000694545"/>
    </source>
</evidence>
<sequence length="325" mass="35982">MEAQSLSALPDSLLLHIMTWLPPQERLRGARVCKQWRRLVLDKLLWRHLDLTSYKIPSKVLWHLLRKHLRGNLQTLKAQGSLHSTQKQEAFTPALMQALGKQCPSLHRLCLTKTDLRMVSYSCLPSSLTTLELTCCEIPSLWFQVPEAPQAGQGFPKLQHLIIQNVPAFSNQHLFNIAVQGTLKMLVLSEAYRVTDIGIQRAAPHLGELEHLALCQCSIGDSAAYFIGRHMKHLCHLDLGSSFSLTNTGLSCLSSLPALEELCLESCSGLSSETITAVCQMLPHLKHLDLSGMNLEEEVIHSIKAGLPSCVVANTVSSTDLSVKS</sequence>
<evidence type="ECO:0000259" key="2">
    <source>
        <dbReference type="PROSITE" id="PS50181"/>
    </source>
</evidence>
<evidence type="ECO:0000313" key="3">
    <source>
        <dbReference type="Ensembl" id="ENSVKKP00000000045.1"/>
    </source>
</evidence>
<proteinExistence type="predicted"/>
<dbReference type="PANTHER" id="PTHR16134:SF153">
    <property type="entry name" value="F-BOX_LRR-REPEAT PROTEIN 12"/>
    <property type="match status" value="1"/>
</dbReference>
<dbReference type="InterPro" id="IPR001810">
    <property type="entry name" value="F-box_dom"/>
</dbReference>
<dbReference type="SUPFAM" id="SSF81383">
    <property type="entry name" value="F-box domain"/>
    <property type="match status" value="1"/>
</dbReference>
<gene>
    <name evidence="3" type="primary">FBXL12</name>
</gene>
<dbReference type="PROSITE" id="PS50181">
    <property type="entry name" value="FBOX"/>
    <property type="match status" value="1"/>
</dbReference>
<dbReference type="InterPro" id="IPR006553">
    <property type="entry name" value="Leu-rich_rpt_Cys-con_subtyp"/>
</dbReference>
<accession>A0A8D2ILE2</accession>
<feature type="domain" description="F-box" evidence="2">
    <location>
        <begin position="3"/>
        <end position="49"/>
    </location>
</feature>
<dbReference type="SUPFAM" id="SSF52047">
    <property type="entry name" value="RNI-like"/>
    <property type="match status" value="1"/>
</dbReference>